<dbReference type="RefSeq" id="WP_166530575.1">
    <property type="nucleotide sequence ID" value="NZ_JAGSOT010000039.1"/>
</dbReference>
<keyword evidence="2" id="KW-1185">Reference proteome</keyword>
<accession>A0A941I9P7</accession>
<evidence type="ECO:0000313" key="2">
    <source>
        <dbReference type="Proteomes" id="UP000675284"/>
    </source>
</evidence>
<dbReference type="AlphaFoldDB" id="A0A941I9P7"/>
<evidence type="ECO:0000313" key="1">
    <source>
        <dbReference type="EMBL" id="MBR7796984.1"/>
    </source>
</evidence>
<organism evidence="1 2">
    <name type="scientific">Virgibacillus salarius</name>
    <dbReference type="NCBI Taxonomy" id="447199"/>
    <lineage>
        <taxon>Bacteria</taxon>
        <taxon>Bacillati</taxon>
        <taxon>Bacillota</taxon>
        <taxon>Bacilli</taxon>
        <taxon>Bacillales</taxon>
        <taxon>Bacillaceae</taxon>
        <taxon>Virgibacillus</taxon>
    </lineage>
</organism>
<comment type="caution">
    <text evidence="1">The sequence shown here is derived from an EMBL/GenBank/DDBJ whole genome shotgun (WGS) entry which is preliminary data.</text>
</comment>
<protein>
    <submittedName>
        <fullName evidence="1">Uncharacterized protein</fullName>
    </submittedName>
</protein>
<gene>
    <name evidence="1" type="ORF">KCX74_13125</name>
</gene>
<proteinExistence type="predicted"/>
<reference evidence="1" key="1">
    <citation type="submission" date="2021-04" db="EMBL/GenBank/DDBJ databases">
        <title>Isolation and polyphasic classification of algal microorganism.</title>
        <authorList>
            <person name="Wang S."/>
        </authorList>
    </citation>
    <scope>NUCLEOTIDE SEQUENCE</scope>
    <source>
        <strain evidence="1">720a</strain>
    </source>
</reference>
<dbReference type="EMBL" id="JAGSOT010000039">
    <property type="protein sequence ID" value="MBR7796984.1"/>
    <property type="molecule type" value="Genomic_DNA"/>
</dbReference>
<dbReference type="Proteomes" id="UP000675284">
    <property type="component" value="Unassembled WGS sequence"/>
</dbReference>
<sequence length="112" mass="13369">MIDREKEFRNAFYFSKRCAKSPLTPSYTIGYSRGNADKEPAKKVYDYILSLGEKSISFEEKLNLLYKFLEQAEQEERNKRMMGTDFYSNIMTYIRISKRQIDNGEPVQTRRR</sequence>
<name>A0A941I9P7_9BACI</name>